<keyword evidence="2" id="KW-1185">Reference proteome</keyword>
<comment type="caution">
    <text evidence="1">The sequence shown here is derived from an EMBL/GenBank/DDBJ whole genome shotgun (WGS) entry which is preliminary data.</text>
</comment>
<protein>
    <submittedName>
        <fullName evidence="1">Integrase core domain protein</fullName>
    </submittedName>
</protein>
<dbReference type="EMBL" id="LBMM01016425">
    <property type="protein sequence ID" value="KMQ84428.1"/>
    <property type="molecule type" value="Genomic_DNA"/>
</dbReference>
<sequence length="123" mass="13927">MNEANPVSIPADPHQKTCTEMHLIDQHEVTNAPYREAIGSLMYLSIATRPDITFAVNRASCHMEKSSKLHWNAVKRILKYLKGTLNYGLRFGISKDQHLQTYSDSDCAGELETRRSTTGYLVK</sequence>
<dbReference type="Proteomes" id="UP000036403">
    <property type="component" value="Unassembled WGS sequence"/>
</dbReference>
<organism evidence="1 2">
    <name type="scientific">Lasius niger</name>
    <name type="common">Black garden ant</name>
    <dbReference type="NCBI Taxonomy" id="67767"/>
    <lineage>
        <taxon>Eukaryota</taxon>
        <taxon>Metazoa</taxon>
        <taxon>Ecdysozoa</taxon>
        <taxon>Arthropoda</taxon>
        <taxon>Hexapoda</taxon>
        <taxon>Insecta</taxon>
        <taxon>Pterygota</taxon>
        <taxon>Neoptera</taxon>
        <taxon>Endopterygota</taxon>
        <taxon>Hymenoptera</taxon>
        <taxon>Apocrita</taxon>
        <taxon>Aculeata</taxon>
        <taxon>Formicoidea</taxon>
        <taxon>Formicidae</taxon>
        <taxon>Formicinae</taxon>
        <taxon>Lasius</taxon>
        <taxon>Lasius</taxon>
    </lineage>
</organism>
<evidence type="ECO:0000313" key="1">
    <source>
        <dbReference type="EMBL" id="KMQ84428.1"/>
    </source>
</evidence>
<dbReference type="OrthoDB" id="7607472at2759"/>
<dbReference type="PANTHER" id="PTHR11439:SF515">
    <property type="entry name" value="GAG-POL POLYPROTEIN"/>
    <property type="match status" value="1"/>
</dbReference>
<dbReference type="AlphaFoldDB" id="A0A0J7K1V5"/>
<dbReference type="PANTHER" id="PTHR11439">
    <property type="entry name" value="GAG-POL-RELATED RETROTRANSPOSON"/>
    <property type="match status" value="1"/>
</dbReference>
<dbReference type="STRING" id="67767.A0A0J7K1V5"/>
<name>A0A0J7K1V5_LASNI</name>
<gene>
    <name evidence="1" type="ORF">RF55_17764</name>
</gene>
<evidence type="ECO:0000313" key="2">
    <source>
        <dbReference type="Proteomes" id="UP000036403"/>
    </source>
</evidence>
<dbReference type="PaxDb" id="67767-A0A0J7K1V5"/>
<accession>A0A0J7K1V5</accession>
<reference evidence="1 2" key="1">
    <citation type="submission" date="2015-04" db="EMBL/GenBank/DDBJ databases">
        <title>Lasius niger genome sequencing.</title>
        <authorList>
            <person name="Konorov E.A."/>
            <person name="Nikitin M.A."/>
            <person name="Kirill M.V."/>
            <person name="Chang P."/>
        </authorList>
    </citation>
    <scope>NUCLEOTIDE SEQUENCE [LARGE SCALE GENOMIC DNA]</scope>
    <source>
        <tissue evidence="1">Whole</tissue>
    </source>
</reference>
<proteinExistence type="predicted"/>